<gene>
    <name evidence="5" type="ORF">A2Y62_12390</name>
</gene>
<proteinExistence type="predicted"/>
<dbReference type="PANTHER" id="PTHR33154:SF18">
    <property type="entry name" value="ARSENICAL RESISTANCE OPERON REPRESSOR"/>
    <property type="match status" value="1"/>
</dbReference>
<dbReference type="AlphaFoldDB" id="A0A1F5VTI4"/>
<dbReference type="SUPFAM" id="SSF46785">
    <property type="entry name" value="Winged helix' DNA-binding domain"/>
    <property type="match status" value="1"/>
</dbReference>
<dbReference type="Gene3D" id="1.10.10.10">
    <property type="entry name" value="Winged helix-like DNA-binding domain superfamily/Winged helix DNA-binding domain"/>
    <property type="match status" value="1"/>
</dbReference>
<dbReference type="STRING" id="1817863.A2Y62_12390"/>
<evidence type="ECO:0000256" key="2">
    <source>
        <dbReference type="ARBA" id="ARBA00023125"/>
    </source>
</evidence>
<evidence type="ECO:0000313" key="6">
    <source>
        <dbReference type="Proteomes" id="UP000178943"/>
    </source>
</evidence>
<dbReference type="PRINTS" id="PR00778">
    <property type="entry name" value="HTHARSR"/>
</dbReference>
<dbReference type="InterPro" id="IPR001845">
    <property type="entry name" value="HTH_ArsR_DNA-bd_dom"/>
</dbReference>
<evidence type="ECO:0000256" key="3">
    <source>
        <dbReference type="ARBA" id="ARBA00023163"/>
    </source>
</evidence>
<dbReference type="Pfam" id="PF01022">
    <property type="entry name" value="HTH_5"/>
    <property type="match status" value="1"/>
</dbReference>
<dbReference type="GO" id="GO:0003700">
    <property type="term" value="F:DNA-binding transcription factor activity"/>
    <property type="evidence" value="ECO:0007669"/>
    <property type="project" value="InterPro"/>
</dbReference>
<dbReference type="PANTHER" id="PTHR33154">
    <property type="entry name" value="TRANSCRIPTIONAL REGULATOR, ARSR FAMILY"/>
    <property type="match status" value="1"/>
</dbReference>
<keyword evidence="1" id="KW-0805">Transcription regulation</keyword>
<dbReference type="CDD" id="cd00090">
    <property type="entry name" value="HTH_ARSR"/>
    <property type="match status" value="1"/>
</dbReference>
<keyword evidence="2" id="KW-0238">DNA-binding</keyword>
<evidence type="ECO:0000259" key="4">
    <source>
        <dbReference type="PROSITE" id="PS50987"/>
    </source>
</evidence>
<dbReference type="SMART" id="SM00418">
    <property type="entry name" value="HTH_ARSR"/>
    <property type="match status" value="1"/>
</dbReference>
<dbReference type="InterPro" id="IPR036390">
    <property type="entry name" value="WH_DNA-bd_sf"/>
</dbReference>
<dbReference type="NCBIfam" id="NF033788">
    <property type="entry name" value="HTH_metalloreg"/>
    <property type="match status" value="1"/>
</dbReference>
<organism evidence="5 6">
    <name type="scientific">Candidatus Fischerbacteria bacterium RBG_13_37_8</name>
    <dbReference type="NCBI Taxonomy" id="1817863"/>
    <lineage>
        <taxon>Bacteria</taxon>
        <taxon>Candidatus Fischeribacteriota</taxon>
    </lineage>
</organism>
<reference evidence="5 6" key="1">
    <citation type="journal article" date="2016" name="Nat. Commun.">
        <title>Thousands of microbial genomes shed light on interconnected biogeochemical processes in an aquifer system.</title>
        <authorList>
            <person name="Anantharaman K."/>
            <person name="Brown C.T."/>
            <person name="Hug L.A."/>
            <person name="Sharon I."/>
            <person name="Castelle C.J."/>
            <person name="Probst A.J."/>
            <person name="Thomas B.C."/>
            <person name="Singh A."/>
            <person name="Wilkins M.J."/>
            <person name="Karaoz U."/>
            <person name="Brodie E.L."/>
            <person name="Williams K.H."/>
            <person name="Hubbard S.S."/>
            <person name="Banfield J.F."/>
        </authorList>
    </citation>
    <scope>NUCLEOTIDE SEQUENCE [LARGE SCALE GENOMIC DNA]</scope>
</reference>
<keyword evidence="3" id="KW-0804">Transcription</keyword>
<comment type="caution">
    <text evidence="5">The sequence shown here is derived from an EMBL/GenBank/DDBJ whole genome shotgun (WGS) entry which is preliminary data.</text>
</comment>
<protein>
    <recommendedName>
        <fullName evidence="4">HTH arsR-type domain-containing protein</fullName>
    </recommendedName>
</protein>
<feature type="domain" description="HTH arsR-type" evidence="4">
    <location>
        <begin position="4"/>
        <end position="100"/>
    </location>
</feature>
<evidence type="ECO:0000313" key="5">
    <source>
        <dbReference type="EMBL" id="OGF66371.1"/>
    </source>
</evidence>
<dbReference type="InterPro" id="IPR011991">
    <property type="entry name" value="ArsR-like_HTH"/>
</dbReference>
<accession>A0A1F5VTI4</accession>
<dbReference type="GO" id="GO:0003677">
    <property type="term" value="F:DNA binding"/>
    <property type="evidence" value="ECO:0007669"/>
    <property type="project" value="UniProtKB-KW"/>
</dbReference>
<dbReference type="PROSITE" id="PS50987">
    <property type="entry name" value="HTH_ARSR_2"/>
    <property type="match status" value="1"/>
</dbReference>
<dbReference type="InterPro" id="IPR051081">
    <property type="entry name" value="HTH_MetalResp_TranReg"/>
</dbReference>
<dbReference type="InterPro" id="IPR036388">
    <property type="entry name" value="WH-like_DNA-bd_sf"/>
</dbReference>
<dbReference type="Proteomes" id="UP000178943">
    <property type="component" value="Unassembled WGS sequence"/>
</dbReference>
<dbReference type="EMBL" id="MFGW01000093">
    <property type="protein sequence ID" value="OGF66371.1"/>
    <property type="molecule type" value="Genomic_DNA"/>
</dbReference>
<evidence type="ECO:0000256" key="1">
    <source>
        <dbReference type="ARBA" id="ARBA00023015"/>
    </source>
</evidence>
<name>A0A1F5VTI4_9BACT</name>
<sequence>MNNIKIQINKYTTCFKALSDKTRLRIFYILSKLKKELAVCEIMDAIAESQYNVSRHLQILKHAGLIKENKKGRWVLYSINEDNDLASQLVQTVLALKPAYFKDDMQRAKARLKKRCKGKIVFCLNQPLKEKFDE</sequence>